<dbReference type="InterPro" id="IPR027417">
    <property type="entry name" value="P-loop_NTPase"/>
</dbReference>
<protein>
    <recommendedName>
        <fullName evidence="1">NB-ARC domain-containing protein</fullName>
    </recommendedName>
</protein>
<gene>
    <name evidence="2" type="ORF">CRG98_026386</name>
</gene>
<dbReference type="STRING" id="22663.A0A2I0JAH4"/>
<dbReference type="InterPro" id="IPR032675">
    <property type="entry name" value="LRR_dom_sf"/>
</dbReference>
<sequence length="842" mass="94866">MDDQVKAVLGLLDVEAYDVRYVGIHGMGGIGKTTLAKVVFNELSPHFDGCSFLSDIRESWKQDGVKYLQKQLLSDLQGKVLQEISDHDDGIWALKANMRNKKILLVLDDVEKTDQIDKLAGNSSWFGTGSRIIITTRDIRVLATDEVKAFKMEELDSTQALRLFSRHAFWNDFPPSDYFDLSEEAISVTGHLPLCLEIIGSFLRSRCKEEWADKIKALKKIPPKNIADGNKLWMHDVLRELGREIVQKENFKDPGRRSRLWMHEEALGTLEGEEGTEVVQAMRMSNDEQLTGHCFGKEAFKEIDRSVGKLKRLKHLNVKGCDSLRGLPEELGSLDDLEEIFVGGKRKSFTLPEIIGNLKSLIILEIFNVQITNGLPSSLCRLNNLKRLALIGCSGIERLPDSLGDLESLIELDISYSAISELPDSIGNLRELKVMVMTQSKISTLPGTIGMLKKLEVLHAGGTLLMGALPREMESLSRLKVLDLSNTRILELFSVSKLSLLQTLDLEKCHQLRELPELPKSLVSLHVSSRSLQKLPDLSELHNLVDLKLYDANDDWALGLVLAKVGAYRLNESFSFDALMNADGECSDNIEWVQKMSNLVTLELSLRNFTNLPTDFRALTRLKALELSCPHMSSPPQLPFTLSRLILGHLVVKQNLPDLSHLKNLSYLRFYNCLIVDGFFRIGIKELHSLNALMIDCCEIYDLCGCCLPENLRSISIYWCHSLRLFIMLSSLKKLKHLHLWECSNLCMLQGLGEVESLQLEDLSKLQKLEVLEVEDCDSLVDVKGEGGIKATQDLIDERQFAETPGELRVIGGHSQHSLQISTQSLDSLRDLSLTDIYKFWT</sequence>
<dbReference type="GO" id="GO:0043531">
    <property type="term" value="F:ADP binding"/>
    <property type="evidence" value="ECO:0007669"/>
    <property type="project" value="InterPro"/>
</dbReference>
<accession>A0A2I0JAH4</accession>
<dbReference type="GO" id="GO:0006952">
    <property type="term" value="P:defense response"/>
    <property type="evidence" value="ECO:0007669"/>
    <property type="project" value="InterPro"/>
</dbReference>
<dbReference type="Gene3D" id="1.10.8.430">
    <property type="entry name" value="Helical domain of apoptotic protease-activating factors"/>
    <property type="match status" value="1"/>
</dbReference>
<dbReference type="Pfam" id="PF00931">
    <property type="entry name" value="NB-ARC"/>
    <property type="match status" value="1"/>
</dbReference>
<dbReference type="Gene3D" id="3.40.50.300">
    <property type="entry name" value="P-loop containing nucleotide triphosphate hydrolases"/>
    <property type="match status" value="1"/>
</dbReference>
<evidence type="ECO:0000313" key="2">
    <source>
        <dbReference type="EMBL" id="PKI53254.1"/>
    </source>
</evidence>
<dbReference type="InterPro" id="IPR002182">
    <property type="entry name" value="NB-ARC"/>
</dbReference>
<comment type="caution">
    <text evidence="2">The sequence shown here is derived from an EMBL/GenBank/DDBJ whole genome shotgun (WGS) entry which is preliminary data.</text>
</comment>
<dbReference type="SUPFAM" id="SSF52540">
    <property type="entry name" value="P-loop containing nucleoside triphosphate hydrolases"/>
    <property type="match status" value="1"/>
</dbReference>
<dbReference type="SUPFAM" id="SSF52058">
    <property type="entry name" value="L domain-like"/>
    <property type="match status" value="2"/>
</dbReference>
<feature type="domain" description="NB-ARC" evidence="1">
    <location>
        <begin position="3"/>
        <end position="170"/>
    </location>
</feature>
<reference evidence="2 3" key="1">
    <citation type="submission" date="2017-11" db="EMBL/GenBank/DDBJ databases">
        <title>De-novo sequencing of pomegranate (Punica granatum L.) genome.</title>
        <authorList>
            <person name="Akparov Z."/>
            <person name="Amiraslanov A."/>
            <person name="Hajiyeva S."/>
            <person name="Abbasov M."/>
            <person name="Kaur K."/>
            <person name="Hamwieh A."/>
            <person name="Solovyev V."/>
            <person name="Salamov A."/>
            <person name="Braich B."/>
            <person name="Kosarev P."/>
            <person name="Mahmoud A."/>
            <person name="Hajiyev E."/>
            <person name="Babayeva S."/>
            <person name="Izzatullayeva V."/>
            <person name="Mammadov A."/>
            <person name="Mammadov A."/>
            <person name="Sharifova S."/>
            <person name="Ojaghi J."/>
            <person name="Eynullazada K."/>
            <person name="Bayramov B."/>
            <person name="Abdulazimova A."/>
            <person name="Shahmuradov I."/>
        </authorList>
    </citation>
    <scope>NUCLEOTIDE SEQUENCE [LARGE SCALE GENOMIC DNA]</scope>
    <source>
        <strain evidence="3">cv. AG2017</strain>
        <tissue evidence="2">Leaf</tissue>
    </source>
</reference>
<keyword evidence="3" id="KW-1185">Reference proteome</keyword>
<dbReference type="InterPro" id="IPR042197">
    <property type="entry name" value="Apaf_helical"/>
</dbReference>
<evidence type="ECO:0000259" key="1">
    <source>
        <dbReference type="Pfam" id="PF00931"/>
    </source>
</evidence>
<dbReference type="AlphaFoldDB" id="A0A2I0JAH4"/>
<dbReference type="PANTHER" id="PTHR11017:SF570">
    <property type="entry name" value="DISEASE RESISTANCE PROTEIN (TIR-NBS CLASS)-RELATED"/>
    <property type="match status" value="1"/>
</dbReference>
<dbReference type="InterPro" id="IPR044974">
    <property type="entry name" value="Disease_R_plants"/>
</dbReference>
<name>A0A2I0JAH4_PUNGR</name>
<dbReference type="EMBL" id="PGOL01001870">
    <property type="protein sequence ID" value="PKI53254.1"/>
    <property type="molecule type" value="Genomic_DNA"/>
</dbReference>
<proteinExistence type="predicted"/>
<dbReference type="PANTHER" id="PTHR11017">
    <property type="entry name" value="LEUCINE-RICH REPEAT-CONTAINING PROTEIN"/>
    <property type="match status" value="1"/>
</dbReference>
<evidence type="ECO:0000313" key="3">
    <source>
        <dbReference type="Proteomes" id="UP000233551"/>
    </source>
</evidence>
<dbReference type="PRINTS" id="PR00364">
    <property type="entry name" value="DISEASERSIST"/>
</dbReference>
<dbReference type="Gene3D" id="3.80.10.10">
    <property type="entry name" value="Ribonuclease Inhibitor"/>
    <property type="match status" value="3"/>
</dbReference>
<organism evidence="2 3">
    <name type="scientific">Punica granatum</name>
    <name type="common">Pomegranate</name>
    <dbReference type="NCBI Taxonomy" id="22663"/>
    <lineage>
        <taxon>Eukaryota</taxon>
        <taxon>Viridiplantae</taxon>
        <taxon>Streptophyta</taxon>
        <taxon>Embryophyta</taxon>
        <taxon>Tracheophyta</taxon>
        <taxon>Spermatophyta</taxon>
        <taxon>Magnoliopsida</taxon>
        <taxon>eudicotyledons</taxon>
        <taxon>Gunneridae</taxon>
        <taxon>Pentapetalae</taxon>
        <taxon>rosids</taxon>
        <taxon>malvids</taxon>
        <taxon>Myrtales</taxon>
        <taxon>Lythraceae</taxon>
        <taxon>Punica</taxon>
    </lineage>
</organism>
<dbReference type="Proteomes" id="UP000233551">
    <property type="component" value="Unassembled WGS sequence"/>
</dbReference>